<feature type="non-terminal residue" evidence="2">
    <location>
        <position position="1"/>
    </location>
</feature>
<reference evidence="2" key="1">
    <citation type="submission" date="2017-07" db="EMBL/GenBank/DDBJ databases">
        <title>Taro Niue Genome Assembly and Annotation.</title>
        <authorList>
            <person name="Atibalentja N."/>
            <person name="Keating K."/>
            <person name="Fields C.J."/>
        </authorList>
    </citation>
    <scope>NUCLEOTIDE SEQUENCE</scope>
    <source>
        <strain evidence="2">Niue_2</strain>
        <tissue evidence="2">Leaf</tissue>
    </source>
</reference>
<dbReference type="Proteomes" id="UP000652761">
    <property type="component" value="Unassembled WGS sequence"/>
</dbReference>
<evidence type="ECO:0000313" key="2">
    <source>
        <dbReference type="EMBL" id="MQL75519.1"/>
    </source>
</evidence>
<gene>
    <name evidence="2" type="ORF">Taro_007883</name>
</gene>
<feature type="region of interest" description="Disordered" evidence="1">
    <location>
        <begin position="1"/>
        <end position="23"/>
    </location>
</feature>
<organism evidence="2 3">
    <name type="scientific">Colocasia esculenta</name>
    <name type="common">Wild taro</name>
    <name type="synonym">Arum esculentum</name>
    <dbReference type="NCBI Taxonomy" id="4460"/>
    <lineage>
        <taxon>Eukaryota</taxon>
        <taxon>Viridiplantae</taxon>
        <taxon>Streptophyta</taxon>
        <taxon>Embryophyta</taxon>
        <taxon>Tracheophyta</taxon>
        <taxon>Spermatophyta</taxon>
        <taxon>Magnoliopsida</taxon>
        <taxon>Liliopsida</taxon>
        <taxon>Araceae</taxon>
        <taxon>Aroideae</taxon>
        <taxon>Colocasieae</taxon>
        <taxon>Colocasia</taxon>
    </lineage>
</organism>
<proteinExistence type="predicted"/>
<sequence length="52" mass="5647">LEKGISNRQGVLRHPPYSDLPNLSSGEIMGGQIGRVGLAYDLRLLVLVDEAK</sequence>
<evidence type="ECO:0000313" key="3">
    <source>
        <dbReference type="Proteomes" id="UP000652761"/>
    </source>
</evidence>
<name>A0A843U5B5_COLES</name>
<protein>
    <submittedName>
        <fullName evidence="2">Uncharacterized protein</fullName>
    </submittedName>
</protein>
<dbReference type="EMBL" id="NMUH01000254">
    <property type="protein sequence ID" value="MQL75519.1"/>
    <property type="molecule type" value="Genomic_DNA"/>
</dbReference>
<evidence type="ECO:0000256" key="1">
    <source>
        <dbReference type="SAM" id="MobiDB-lite"/>
    </source>
</evidence>
<comment type="caution">
    <text evidence="2">The sequence shown here is derived from an EMBL/GenBank/DDBJ whole genome shotgun (WGS) entry which is preliminary data.</text>
</comment>
<accession>A0A843U5B5</accession>
<keyword evidence="3" id="KW-1185">Reference proteome</keyword>
<dbReference type="AlphaFoldDB" id="A0A843U5B5"/>